<feature type="signal peptide" evidence="2">
    <location>
        <begin position="1"/>
        <end position="19"/>
    </location>
</feature>
<keyword evidence="4" id="KW-1185">Reference proteome</keyword>
<feature type="chain" id="PRO_5047105721" evidence="2">
    <location>
        <begin position="20"/>
        <end position="240"/>
    </location>
</feature>
<dbReference type="Proteomes" id="UP001589813">
    <property type="component" value="Unassembled WGS sequence"/>
</dbReference>
<dbReference type="Gene3D" id="2.40.230.20">
    <property type="entry name" value="Nucleoside-specific channel-forming protein, Tsx-like"/>
    <property type="match status" value="1"/>
</dbReference>
<accession>A0ABV6BAN6</accession>
<organism evidence="3 4">
    <name type="scientific">Rheinheimera tilapiae</name>
    <dbReference type="NCBI Taxonomy" id="875043"/>
    <lineage>
        <taxon>Bacteria</taxon>
        <taxon>Pseudomonadati</taxon>
        <taxon>Pseudomonadota</taxon>
        <taxon>Gammaproteobacteria</taxon>
        <taxon>Chromatiales</taxon>
        <taxon>Chromatiaceae</taxon>
        <taxon>Rheinheimera</taxon>
    </lineage>
</organism>
<evidence type="ECO:0000256" key="1">
    <source>
        <dbReference type="ARBA" id="ARBA00008728"/>
    </source>
</evidence>
<dbReference type="Pfam" id="PF03502">
    <property type="entry name" value="Channel_Tsx"/>
    <property type="match status" value="1"/>
</dbReference>
<comment type="similarity">
    <text evidence="1">Belongs to the nucleoside-specific channel-forming outer membrane porin (Tsx) (TC 1.B.10) family.</text>
</comment>
<evidence type="ECO:0000313" key="3">
    <source>
        <dbReference type="EMBL" id="MFC0047454.1"/>
    </source>
</evidence>
<dbReference type="InterPro" id="IPR036777">
    <property type="entry name" value="Channel_Tsx-like_sf"/>
</dbReference>
<keyword evidence="2" id="KW-0732">Signal</keyword>
<proteinExistence type="inferred from homology"/>
<comment type="caution">
    <text evidence="3">The sequence shown here is derived from an EMBL/GenBank/DDBJ whole genome shotgun (WGS) entry which is preliminary data.</text>
</comment>
<reference evidence="3 4" key="1">
    <citation type="submission" date="2024-09" db="EMBL/GenBank/DDBJ databases">
        <authorList>
            <person name="Sun Q."/>
            <person name="Mori K."/>
        </authorList>
    </citation>
    <scope>NUCLEOTIDE SEQUENCE [LARGE SCALE GENOMIC DNA]</scope>
    <source>
        <strain evidence="3 4">KCTC 23315</strain>
    </source>
</reference>
<name>A0ABV6BAN6_9GAMM</name>
<dbReference type="EMBL" id="JBHLXP010000001">
    <property type="protein sequence ID" value="MFC0047454.1"/>
    <property type="molecule type" value="Genomic_DNA"/>
</dbReference>
<evidence type="ECO:0000313" key="4">
    <source>
        <dbReference type="Proteomes" id="UP001589813"/>
    </source>
</evidence>
<dbReference type="RefSeq" id="WP_377240759.1">
    <property type="nucleotide sequence ID" value="NZ_JBHLXP010000001.1"/>
</dbReference>
<evidence type="ECO:0000256" key="2">
    <source>
        <dbReference type="SAM" id="SignalP"/>
    </source>
</evidence>
<gene>
    <name evidence="3" type="ORF">ACFFJP_04000</name>
</gene>
<dbReference type="SUPFAM" id="SSF111364">
    <property type="entry name" value="Tsx-like channel"/>
    <property type="match status" value="1"/>
</dbReference>
<sequence length="240" mass="27665">MPFRYLVMTLLCCSCSGYAEVLWQDFRLTYLNGSHYRLGDPQRQVLTIEHAAATAWGDSFFFLDHMKSANGQHSNYAELQPRFSLGKNGWQQAPGGLIKDVLLASHIEMSSQRTNLLYGVGLDLAMPGLKFTQLNFYRRNNEQIADNWQATLVWGAPFQFGGQSFLYDGFVDWASGSVDQHANLNWTSQLKWLASNLWQGKSQVWLGVEYVWWRHKFGVLDKPLLRSHENNVNLLLKWHF</sequence>
<protein>
    <submittedName>
        <fullName evidence="3">Outer membrane protein OmpK</fullName>
    </submittedName>
</protein>
<dbReference type="InterPro" id="IPR018013">
    <property type="entry name" value="Channel_Tsx-like"/>
</dbReference>